<dbReference type="SUPFAM" id="SSF53756">
    <property type="entry name" value="UDP-Glycosyltransferase/glycogen phosphorylase"/>
    <property type="match status" value="1"/>
</dbReference>
<gene>
    <name evidence="7" type="primary">glgA</name>
    <name evidence="10" type="ORF">SAMN06264365_14226</name>
</gene>
<evidence type="ECO:0000256" key="2">
    <source>
        <dbReference type="ARBA" id="ARBA00002764"/>
    </source>
</evidence>
<dbReference type="NCBIfam" id="NF001905">
    <property type="entry name" value="PRK00654.2-4"/>
    <property type="match status" value="1"/>
</dbReference>
<evidence type="ECO:0000313" key="11">
    <source>
        <dbReference type="Proteomes" id="UP000198415"/>
    </source>
</evidence>
<dbReference type="NCBIfam" id="TIGR02095">
    <property type="entry name" value="glgA"/>
    <property type="match status" value="1"/>
</dbReference>
<reference evidence="10 11" key="1">
    <citation type="submission" date="2017-06" db="EMBL/GenBank/DDBJ databases">
        <authorList>
            <person name="Kim H.J."/>
            <person name="Triplett B.A."/>
        </authorList>
    </citation>
    <scope>NUCLEOTIDE SEQUENCE [LARGE SCALE GENOMIC DNA]</scope>
    <source>
        <strain evidence="10 11">DSM 43151</strain>
    </source>
</reference>
<dbReference type="PANTHER" id="PTHR46083:SF1">
    <property type="entry name" value="GLYCOGEN SYNTHASE 2-RELATED"/>
    <property type="match status" value="1"/>
</dbReference>
<dbReference type="InterPro" id="IPR001296">
    <property type="entry name" value="Glyco_trans_1"/>
</dbReference>
<comment type="pathway">
    <text evidence="7">Glycan biosynthesis; glycogen biosynthesis.</text>
</comment>
<dbReference type="GO" id="GO:0009011">
    <property type="term" value="F:alpha-1,4-glucan glucosyltransferase (ADP-glucose donor) activity"/>
    <property type="evidence" value="ECO:0007669"/>
    <property type="project" value="UniProtKB-UniRule"/>
</dbReference>
<dbReference type="HAMAP" id="MF_00484">
    <property type="entry name" value="Glycogen_synth"/>
    <property type="match status" value="1"/>
</dbReference>
<evidence type="ECO:0000256" key="5">
    <source>
        <dbReference type="ARBA" id="ARBA00022679"/>
    </source>
</evidence>
<evidence type="ECO:0000259" key="8">
    <source>
        <dbReference type="Pfam" id="PF00534"/>
    </source>
</evidence>
<feature type="domain" description="Glycosyl transferase family 1" evidence="8">
    <location>
        <begin position="296"/>
        <end position="449"/>
    </location>
</feature>
<accession>A0A239K463</accession>
<dbReference type="PANTHER" id="PTHR46083">
    <property type="match status" value="1"/>
</dbReference>
<dbReference type="GO" id="GO:0004373">
    <property type="term" value="F:alpha-1,4-glucan glucosyltransferase (UDP-glucose donor) activity"/>
    <property type="evidence" value="ECO:0007669"/>
    <property type="project" value="InterPro"/>
</dbReference>
<comment type="catalytic activity">
    <reaction evidence="1 7">
        <text>[(1-&gt;4)-alpha-D-glucosyl](n) + ADP-alpha-D-glucose = [(1-&gt;4)-alpha-D-glucosyl](n+1) + ADP + H(+)</text>
        <dbReference type="Rhea" id="RHEA:18189"/>
        <dbReference type="Rhea" id="RHEA-COMP:9584"/>
        <dbReference type="Rhea" id="RHEA-COMP:9587"/>
        <dbReference type="ChEBI" id="CHEBI:15378"/>
        <dbReference type="ChEBI" id="CHEBI:15444"/>
        <dbReference type="ChEBI" id="CHEBI:57498"/>
        <dbReference type="ChEBI" id="CHEBI:456216"/>
        <dbReference type="EC" id="2.4.1.21"/>
    </reaction>
</comment>
<dbReference type="CDD" id="cd03791">
    <property type="entry name" value="GT5_Glycogen_synthase_DULL1-like"/>
    <property type="match status" value="1"/>
</dbReference>
<dbReference type="InterPro" id="IPR011835">
    <property type="entry name" value="GS/SS"/>
</dbReference>
<keyword evidence="4 7" id="KW-0328">Glycosyltransferase</keyword>
<evidence type="ECO:0000256" key="7">
    <source>
        <dbReference type="HAMAP-Rule" id="MF_00484"/>
    </source>
</evidence>
<comment type="similarity">
    <text evidence="3 7">Belongs to the glycosyltransferase 1 family. Bacterial/plant glycogen synthase subfamily.</text>
</comment>
<organism evidence="10 11">
    <name type="scientific">Actinoplanes regularis</name>
    <dbReference type="NCBI Taxonomy" id="52697"/>
    <lineage>
        <taxon>Bacteria</taxon>
        <taxon>Bacillati</taxon>
        <taxon>Actinomycetota</taxon>
        <taxon>Actinomycetes</taxon>
        <taxon>Micromonosporales</taxon>
        <taxon>Micromonosporaceae</taxon>
        <taxon>Actinoplanes</taxon>
    </lineage>
</organism>
<dbReference type="RefSeq" id="WP_089299238.1">
    <property type="nucleotide sequence ID" value="NZ_FZNR01000042.1"/>
</dbReference>
<keyword evidence="11" id="KW-1185">Reference proteome</keyword>
<comment type="function">
    <text evidence="2 7">Synthesizes alpha-1,4-glucan chains using ADP-glucose.</text>
</comment>
<dbReference type="UniPathway" id="UPA00164"/>
<protein>
    <recommendedName>
        <fullName evidence="7">Glycogen synthase</fullName>
        <ecNumber evidence="7">2.4.1.21</ecNumber>
    </recommendedName>
    <alternativeName>
        <fullName evidence="7">Starch [bacterial glycogen] synthase</fullName>
    </alternativeName>
</protein>
<feature type="domain" description="Starch synthase catalytic" evidence="9">
    <location>
        <begin position="3"/>
        <end position="243"/>
    </location>
</feature>
<dbReference type="EMBL" id="FZNR01000042">
    <property type="protein sequence ID" value="SNT12935.1"/>
    <property type="molecule type" value="Genomic_DNA"/>
</dbReference>
<sequence length="490" mass="55580">MYVVMLSPECAPVAQAGGLGEVVYGLSRELEIRGNAVEIILPKYACMRYDQIYGLCVSYRDLCVPWYGGVVPCTVWFGFVHGRKCYFIEPHSADGFFERGSYYGDDDDILRFAFFCKAAMEFLLHAGKRPDVVHCHDWQTALAPVLLFEQYQHRGLGTQRACLTMHNIRHQGRCGEEVLRATSLLPTGRFTVKERLADDQHPGALNLLKGGVVYANFVTSVSPQYAWESRWTDQGAGLSEALHRHAGKFGGVLNGVDYDVWNPETDELIPYNYSRKDLAGKYADKRALRERFWLADSYRPIVAYVGRLDEQKGVDLIHHAAHSALDRGAQFVLLGSSTNPAVEERFRQLKWHLNDNPDCHLELQYTAELAHLVYAGSDLLIMPSLFEPCGLAQLIAMKYGTVPVVRAIGGLCDTVFDWEHSDQDRHLRNGFVFHQPDPAAVDSALHRAIGLWFHHPGEFRELMVNAMRADYSWSTPGRHYLNIYHHIRHK</sequence>
<keyword evidence="6 7" id="KW-0320">Glycogen biosynthesis</keyword>
<proteinExistence type="inferred from homology"/>
<dbReference type="Pfam" id="PF08323">
    <property type="entry name" value="Glyco_transf_5"/>
    <property type="match status" value="1"/>
</dbReference>
<keyword evidence="5 7" id="KW-0808">Transferase</keyword>
<evidence type="ECO:0000256" key="6">
    <source>
        <dbReference type="ARBA" id="ARBA00023056"/>
    </source>
</evidence>
<dbReference type="OrthoDB" id="6286688at2"/>
<dbReference type="GO" id="GO:0005978">
    <property type="term" value="P:glycogen biosynthetic process"/>
    <property type="evidence" value="ECO:0007669"/>
    <property type="project" value="UniProtKB-UniRule"/>
</dbReference>
<comment type="caution">
    <text evidence="7">Lacks conserved residue(s) required for the propagation of feature annotation.</text>
</comment>
<dbReference type="InterPro" id="IPR013534">
    <property type="entry name" value="Starch_synth_cat_dom"/>
</dbReference>
<evidence type="ECO:0000256" key="1">
    <source>
        <dbReference type="ARBA" id="ARBA00001478"/>
    </source>
</evidence>
<dbReference type="Pfam" id="PF00534">
    <property type="entry name" value="Glycos_transf_1"/>
    <property type="match status" value="1"/>
</dbReference>
<evidence type="ECO:0000256" key="3">
    <source>
        <dbReference type="ARBA" id="ARBA00010281"/>
    </source>
</evidence>
<evidence type="ECO:0000313" key="10">
    <source>
        <dbReference type="EMBL" id="SNT12935.1"/>
    </source>
</evidence>
<name>A0A239K463_9ACTN</name>
<dbReference type="AlphaFoldDB" id="A0A239K463"/>
<dbReference type="Gene3D" id="3.40.50.2000">
    <property type="entry name" value="Glycogen Phosphorylase B"/>
    <property type="match status" value="2"/>
</dbReference>
<dbReference type="Proteomes" id="UP000198415">
    <property type="component" value="Unassembled WGS sequence"/>
</dbReference>
<evidence type="ECO:0000256" key="4">
    <source>
        <dbReference type="ARBA" id="ARBA00022676"/>
    </source>
</evidence>
<evidence type="ECO:0000259" key="9">
    <source>
        <dbReference type="Pfam" id="PF08323"/>
    </source>
</evidence>
<dbReference type="EC" id="2.4.1.21" evidence="7"/>